<dbReference type="GO" id="GO:0005783">
    <property type="term" value="C:endoplasmic reticulum"/>
    <property type="evidence" value="ECO:0007669"/>
    <property type="project" value="TreeGrafter"/>
</dbReference>
<protein>
    <submittedName>
        <fullName evidence="2">Uncharacterized protein</fullName>
    </submittedName>
</protein>
<dbReference type="VEuPathDB" id="MicrosporidiaDB:DI09_182p10"/>
<name>A0A098VX99_9MICR</name>
<dbReference type="AlphaFoldDB" id="A0A098VX99"/>
<feature type="transmembrane region" description="Helical" evidence="1">
    <location>
        <begin position="204"/>
        <end position="222"/>
    </location>
</feature>
<dbReference type="OrthoDB" id="189226at2759"/>
<comment type="caution">
    <text evidence="2">The sequence shown here is derived from an EMBL/GenBank/DDBJ whole genome shotgun (WGS) entry which is preliminary data.</text>
</comment>
<dbReference type="GeneID" id="25258755"/>
<keyword evidence="1" id="KW-1133">Transmembrane helix</keyword>
<dbReference type="HOGENOM" id="CLU_1185266_0_0_1"/>
<dbReference type="EMBL" id="JMKJ01000091">
    <property type="protein sequence ID" value="KGG52356.1"/>
    <property type="molecule type" value="Genomic_DNA"/>
</dbReference>
<keyword evidence="1" id="KW-0472">Membrane</keyword>
<dbReference type="PANTHER" id="PTHR10983:SF16">
    <property type="entry name" value="LYSOCARDIOLIPIN ACYLTRANSFERASE 1"/>
    <property type="match status" value="1"/>
</dbReference>
<evidence type="ECO:0000256" key="1">
    <source>
        <dbReference type="SAM" id="Phobius"/>
    </source>
</evidence>
<reference evidence="2 3" key="1">
    <citation type="submission" date="2014-04" db="EMBL/GenBank/DDBJ databases">
        <title>A new species of microsporidia sheds light on the evolution of extreme parasitism.</title>
        <authorList>
            <person name="Haag K.L."/>
            <person name="James T.Y."/>
            <person name="Larsson R."/>
            <person name="Schaer T.M."/>
            <person name="Refardt D."/>
            <person name="Pombert J.-F."/>
            <person name="Ebert D."/>
        </authorList>
    </citation>
    <scope>NUCLEOTIDE SEQUENCE [LARGE SCALE GENOMIC DNA]</scope>
    <source>
        <strain evidence="2 3">UGP3</strain>
        <tissue evidence="2">Spores</tissue>
    </source>
</reference>
<evidence type="ECO:0000313" key="3">
    <source>
        <dbReference type="Proteomes" id="UP000029725"/>
    </source>
</evidence>
<accession>A0A098VX99</accession>
<dbReference type="PANTHER" id="PTHR10983">
    <property type="entry name" value="1-ACYLGLYCEROL-3-PHOSPHATE ACYLTRANSFERASE-RELATED"/>
    <property type="match status" value="1"/>
</dbReference>
<organism evidence="2 3">
    <name type="scientific">Mitosporidium daphniae</name>
    <dbReference type="NCBI Taxonomy" id="1485682"/>
    <lineage>
        <taxon>Eukaryota</taxon>
        <taxon>Fungi</taxon>
        <taxon>Fungi incertae sedis</taxon>
        <taxon>Microsporidia</taxon>
        <taxon>Mitosporidium</taxon>
    </lineage>
</organism>
<dbReference type="Proteomes" id="UP000029725">
    <property type="component" value="Unassembled WGS sequence"/>
</dbReference>
<dbReference type="RefSeq" id="XP_013238792.1">
    <property type="nucleotide sequence ID" value="XM_013383338.1"/>
</dbReference>
<keyword evidence="3" id="KW-1185">Reference proteome</keyword>
<dbReference type="CDD" id="cd07990">
    <property type="entry name" value="LPLAT_LCLAT1-like"/>
    <property type="match status" value="1"/>
</dbReference>
<gene>
    <name evidence="2" type="ORF">DI09_182p10</name>
</gene>
<sequence length="234" mass="27326">MDMVDFIFLTRSWAVDGLHLKKKLSKITKTVSPLTIMLFPEGTFLCQEMLDRSHKYISQNTTLNTKFEKVLLPKSTGLFHVIQYLGDSFTGILDVTISYFYRDGNGKREQLSINSINPDGSRLFLENFFSLTNLVLKGIWPTDIYIDVQWIPRTEIPFENIVTFTTWLYSRFERKELMLSNNKVYLEDAKYSYQGPLLGPKYKVIYIFLFLMLVCYYIYGFLKLLSFGLSLLKG</sequence>
<dbReference type="GO" id="GO:0016746">
    <property type="term" value="F:acyltransferase activity"/>
    <property type="evidence" value="ECO:0007669"/>
    <property type="project" value="TreeGrafter"/>
</dbReference>
<proteinExistence type="predicted"/>
<evidence type="ECO:0000313" key="2">
    <source>
        <dbReference type="EMBL" id="KGG52356.1"/>
    </source>
</evidence>
<dbReference type="GO" id="GO:0036149">
    <property type="term" value="P:phosphatidylinositol acyl-chain remodeling"/>
    <property type="evidence" value="ECO:0007669"/>
    <property type="project" value="TreeGrafter"/>
</dbReference>
<keyword evidence="1" id="KW-0812">Transmembrane</keyword>